<dbReference type="CDD" id="cd00332">
    <property type="entry name" value="PAL-HAL"/>
    <property type="match status" value="1"/>
</dbReference>
<organism evidence="10 13">
    <name type="scientific">Moraxella bovis</name>
    <dbReference type="NCBI Taxonomy" id="476"/>
    <lineage>
        <taxon>Bacteria</taxon>
        <taxon>Pseudomonadati</taxon>
        <taxon>Pseudomonadota</taxon>
        <taxon>Gammaproteobacteria</taxon>
        <taxon>Moraxellales</taxon>
        <taxon>Moraxellaceae</taxon>
        <taxon>Moraxella</taxon>
    </lineage>
</organism>
<evidence type="ECO:0000256" key="7">
    <source>
        <dbReference type="RuleBase" id="RU003954"/>
    </source>
</evidence>
<dbReference type="Pfam" id="PF00221">
    <property type="entry name" value="Lyase_aromatic"/>
    <property type="match status" value="1"/>
</dbReference>
<dbReference type="EMBL" id="CP087781">
    <property type="protein sequence ID" value="UZA50490.1"/>
    <property type="molecule type" value="Genomic_DNA"/>
</dbReference>
<dbReference type="GeneID" id="77188524"/>
<evidence type="ECO:0000313" key="15">
    <source>
        <dbReference type="Proteomes" id="UP001163632"/>
    </source>
</evidence>
<name>A0A1S9ZXC9_MORBO</name>
<dbReference type="FunFam" id="1.20.200.10:FF:000003">
    <property type="entry name" value="Histidine ammonia-lyase"/>
    <property type="match status" value="1"/>
</dbReference>
<sequence length="519" mass="55609">MKPILTLTPRKLTFAQLRQIYNEPVNLVLDPSAYEAIDRSHKAVQDIIARDKPAYGINTGFGLLAKERISDDELELLQKNLILSHSVGTGDLLPANVVRLIITMKLSSLSQGVSGVRREVVDALINLINHDITPIIPAKGSVGASGDLAPLSHMTLAILGEGDVLVRGERMSAKDALAKAGLSPITLAAKEGLALINGTQTSTALAIRGYFMACDLLASATVTGALSVEAARGNDSPFDPRIHEVRGHHGQIELGKTYKALLEHSGFRGKNRGEAELRVQDPYCLRCQPQVMGACLDLINQAGKTLLIEANAVTDNPLIFGDDEPVAISGGNFHAEPVAFAADTLALAISEIGSMSERRIALLIDSSLSGLPAFLVRNAGVNSGFMIAHVTAAALVSENKSHAHPASVDSIPTSANQEDHVSMATYAGRRLFEMAHNTAVVVGIELLVAAQGVDIHGEDLGYKSDKVLTDVHAKVRAKIAHYDKDRYFAPDIESAKRLVLSGELLDGWDELRQNWFSNV</sequence>
<accession>A0A1S9ZXC9</accession>
<dbReference type="GO" id="GO:0004397">
    <property type="term" value="F:histidine ammonia-lyase activity"/>
    <property type="evidence" value="ECO:0007669"/>
    <property type="project" value="UniProtKB-UniRule"/>
</dbReference>
<evidence type="ECO:0000313" key="12">
    <source>
        <dbReference type="EMBL" id="UZA50490.1"/>
    </source>
</evidence>
<keyword evidence="6" id="KW-0963">Cytoplasm</keyword>
<evidence type="ECO:0000313" key="10">
    <source>
        <dbReference type="EMBL" id="STY93704.1"/>
    </source>
</evidence>
<dbReference type="EMBL" id="UGPZ01000003">
    <property type="protein sequence ID" value="STY93704.1"/>
    <property type="molecule type" value="Genomic_DNA"/>
</dbReference>
<gene>
    <name evidence="6 10" type="primary">hutH</name>
    <name evidence="11" type="ORF">LP092_07720</name>
    <name evidence="12" type="ORF">LP129_07970</name>
    <name evidence="10" type="ORF">NCTC9426_02436</name>
</gene>
<dbReference type="Proteomes" id="UP001163283">
    <property type="component" value="Chromosome"/>
</dbReference>
<evidence type="ECO:0000313" key="11">
    <source>
        <dbReference type="EMBL" id="UZA04599.1"/>
    </source>
</evidence>
<dbReference type="InterPro" id="IPR008948">
    <property type="entry name" value="L-Aspartase-like"/>
</dbReference>
<dbReference type="PANTHER" id="PTHR10362">
    <property type="entry name" value="HISTIDINE AMMONIA-LYASE"/>
    <property type="match status" value="1"/>
</dbReference>
<dbReference type="InterPro" id="IPR001106">
    <property type="entry name" value="Aromatic_Lyase"/>
</dbReference>
<evidence type="ECO:0000256" key="2">
    <source>
        <dbReference type="ARBA" id="ARBA00012994"/>
    </source>
</evidence>
<dbReference type="InterPro" id="IPR024083">
    <property type="entry name" value="Fumarase/histidase_N"/>
</dbReference>
<keyword evidence="15" id="KW-1185">Reference proteome</keyword>
<comment type="similarity">
    <text evidence="6 7">Belongs to the PAL/histidase family.</text>
</comment>
<keyword evidence="4 6" id="KW-0456">Lyase</keyword>
<protein>
    <recommendedName>
        <fullName evidence="2 6">Histidine ammonia-lyase</fullName>
        <shortName evidence="6">Histidase</shortName>
        <ecNumber evidence="2 6">4.3.1.3</ecNumber>
    </recommendedName>
</protein>
<dbReference type="AlphaFoldDB" id="A0A1S9ZXC9"/>
<dbReference type="UniPathway" id="UPA00379">
    <property type="reaction ID" value="UER00549"/>
</dbReference>
<dbReference type="GO" id="GO:0019557">
    <property type="term" value="P:L-histidine catabolic process to glutamate and formate"/>
    <property type="evidence" value="ECO:0007669"/>
    <property type="project" value="UniProtKB-UniPathway"/>
</dbReference>
<dbReference type="Proteomes" id="UP001163632">
    <property type="component" value="Chromosome"/>
</dbReference>
<comment type="PTM">
    <text evidence="6">Contains an active site 4-methylidene-imidazol-5-one (MIO), which is formed autocatalytically by cyclization and dehydration of residues Ala-Ser-Gly.</text>
</comment>
<evidence type="ECO:0000256" key="4">
    <source>
        <dbReference type="ARBA" id="ARBA00023239"/>
    </source>
</evidence>
<dbReference type="PROSITE" id="PS00488">
    <property type="entry name" value="PAL_HISTIDASE"/>
    <property type="match status" value="1"/>
</dbReference>
<dbReference type="NCBIfam" id="NF006871">
    <property type="entry name" value="PRK09367.1"/>
    <property type="match status" value="1"/>
</dbReference>
<feature type="cross-link" description="5-imidazolinone (Ala-Gly)" evidence="6">
    <location>
        <begin position="144"/>
        <end position="146"/>
    </location>
</feature>
<feature type="modified residue" description="2,3-didehydroalanine (Ser)" evidence="6">
    <location>
        <position position="145"/>
    </location>
</feature>
<evidence type="ECO:0000256" key="1">
    <source>
        <dbReference type="ARBA" id="ARBA00005113"/>
    </source>
</evidence>
<proteinExistence type="inferred from homology"/>
<dbReference type="HAMAP" id="MF_00229">
    <property type="entry name" value="His_ammonia_lyase"/>
    <property type="match status" value="1"/>
</dbReference>
<evidence type="ECO:0000256" key="3">
    <source>
        <dbReference type="ARBA" id="ARBA00022808"/>
    </source>
</evidence>
<dbReference type="FunFam" id="1.10.275.10:FF:000005">
    <property type="entry name" value="Histidine ammonia-lyase"/>
    <property type="match status" value="1"/>
</dbReference>
<comment type="catalytic activity">
    <reaction evidence="5 6 8">
        <text>L-histidine = trans-urocanate + NH4(+)</text>
        <dbReference type="Rhea" id="RHEA:21232"/>
        <dbReference type="ChEBI" id="CHEBI:17771"/>
        <dbReference type="ChEBI" id="CHEBI:28938"/>
        <dbReference type="ChEBI" id="CHEBI:57595"/>
        <dbReference type="EC" id="4.3.1.3"/>
    </reaction>
</comment>
<dbReference type="InterPro" id="IPR022313">
    <property type="entry name" value="Phe/His_NH3-lyase_AS"/>
</dbReference>
<dbReference type="Proteomes" id="UP000254133">
    <property type="component" value="Unassembled WGS sequence"/>
</dbReference>
<evidence type="ECO:0000313" key="14">
    <source>
        <dbReference type="Proteomes" id="UP001163283"/>
    </source>
</evidence>
<keyword evidence="3 6" id="KW-0369">Histidine metabolism</keyword>
<dbReference type="STRING" id="476.B0182_10475"/>
<dbReference type="RefSeq" id="WP_078274876.1">
    <property type="nucleotide sequence ID" value="NZ_CP030241.1"/>
</dbReference>
<dbReference type="GO" id="GO:0019556">
    <property type="term" value="P:L-histidine catabolic process to glutamate and formamide"/>
    <property type="evidence" value="ECO:0007669"/>
    <property type="project" value="UniProtKB-UniPathway"/>
</dbReference>
<dbReference type="NCBIfam" id="TIGR01225">
    <property type="entry name" value="hutH"/>
    <property type="match status" value="1"/>
</dbReference>
<reference evidence="10 13" key="1">
    <citation type="submission" date="2018-06" db="EMBL/GenBank/DDBJ databases">
        <authorList>
            <consortium name="Pathogen Informatics"/>
            <person name="Doyle S."/>
        </authorList>
    </citation>
    <scope>NUCLEOTIDE SEQUENCE [LARGE SCALE GENOMIC DNA]</scope>
    <source>
        <strain evidence="10 13">NCTC9426</strain>
    </source>
</reference>
<evidence type="ECO:0000256" key="6">
    <source>
        <dbReference type="HAMAP-Rule" id="MF_00229"/>
    </source>
</evidence>
<comment type="pathway">
    <text evidence="1 6 8">Amino-acid degradation; L-histidine degradation into L-glutamate; N-formimidoyl-L-glutamate from L-histidine: step 1/3.</text>
</comment>
<evidence type="ECO:0000256" key="5">
    <source>
        <dbReference type="ARBA" id="ARBA00049269"/>
    </source>
</evidence>
<dbReference type="KEGG" id="mboi:DQF64_07835"/>
<evidence type="ECO:0000256" key="8">
    <source>
        <dbReference type="RuleBase" id="RU004479"/>
    </source>
</evidence>
<dbReference type="EC" id="4.3.1.3" evidence="2 6"/>
<dbReference type="Gene3D" id="1.10.275.10">
    <property type="entry name" value="Fumarase/aspartase (N-terminal domain)"/>
    <property type="match status" value="1"/>
</dbReference>
<dbReference type="SUPFAM" id="SSF48557">
    <property type="entry name" value="L-aspartase-like"/>
    <property type="match status" value="1"/>
</dbReference>
<dbReference type="GO" id="GO:0005737">
    <property type="term" value="C:cytoplasm"/>
    <property type="evidence" value="ECO:0007669"/>
    <property type="project" value="UniProtKB-SubCell"/>
</dbReference>
<comment type="subcellular location">
    <subcellularLocation>
        <location evidence="6 9">Cytoplasm</location>
    </subcellularLocation>
</comment>
<dbReference type="InterPro" id="IPR005921">
    <property type="entry name" value="HutH"/>
</dbReference>
<reference evidence="11 14" key="2">
    <citation type="journal article" date="2022" name="BMC Microbiol.">
        <title>Whole genome sequencing of Moraxella bovis strains from North America reveals two genotypes with different genetic determinants.</title>
        <authorList>
            <person name="Wynn E.L."/>
            <person name="Hille M.M."/>
            <person name="Loy J.D."/>
            <person name="Schuller G."/>
            <person name="Kuhn K.L."/>
            <person name="Dickey A.M."/>
            <person name="Bono J.L."/>
            <person name="Clawson M.L."/>
        </authorList>
    </citation>
    <scope>NUCLEOTIDE SEQUENCE</scope>
    <source>
        <strain evidence="11">SAM102599</strain>
        <strain evidence="12 14">SAM57978</strain>
    </source>
</reference>
<evidence type="ECO:0000313" key="13">
    <source>
        <dbReference type="Proteomes" id="UP000254133"/>
    </source>
</evidence>
<evidence type="ECO:0000256" key="9">
    <source>
        <dbReference type="RuleBase" id="RU004480"/>
    </source>
</evidence>
<dbReference type="EMBL" id="CP087830">
    <property type="protein sequence ID" value="UZA04599.1"/>
    <property type="molecule type" value="Genomic_DNA"/>
</dbReference>
<dbReference type="Gene3D" id="1.20.200.10">
    <property type="entry name" value="Fumarase/aspartase (Central domain)"/>
    <property type="match status" value="1"/>
</dbReference>